<dbReference type="SUPFAM" id="SSF50978">
    <property type="entry name" value="WD40 repeat-like"/>
    <property type="match status" value="2"/>
</dbReference>
<evidence type="ECO:0000256" key="6">
    <source>
        <dbReference type="ARBA" id="ARBA00023273"/>
    </source>
</evidence>
<dbReference type="SMART" id="SM00320">
    <property type="entry name" value="WD40"/>
    <property type="match status" value="7"/>
</dbReference>
<dbReference type="EMBL" id="MPUH01000809">
    <property type="protein sequence ID" value="OMJ73617.1"/>
    <property type="molecule type" value="Genomic_DNA"/>
</dbReference>
<evidence type="ECO:0000313" key="13">
    <source>
        <dbReference type="Proteomes" id="UP000187209"/>
    </source>
</evidence>
<dbReference type="Pfam" id="PF23381">
    <property type="entry name" value="Beta-prop_IFT122_1st"/>
    <property type="match status" value="2"/>
</dbReference>
<dbReference type="Gene3D" id="2.130.10.10">
    <property type="entry name" value="YVTN repeat-like/Quinoprotein amine dehydrogenase"/>
    <property type="match status" value="1"/>
</dbReference>
<dbReference type="GO" id="GO:0030991">
    <property type="term" value="C:intraciliary transport particle A"/>
    <property type="evidence" value="ECO:0007669"/>
    <property type="project" value="TreeGrafter"/>
</dbReference>
<dbReference type="GO" id="GO:0061512">
    <property type="term" value="P:protein localization to cilium"/>
    <property type="evidence" value="ECO:0007669"/>
    <property type="project" value="TreeGrafter"/>
</dbReference>
<evidence type="ECO:0000313" key="12">
    <source>
        <dbReference type="EMBL" id="OMJ73617.1"/>
    </source>
</evidence>
<feature type="domain" description="IFT122 second beta-propeller" evidence="8">
    <location>
        <begin position="303"/>
        <end position="556"/>
    </location>
</feature>
<comment type="subcellular location">
    <subcellularLocation>
        <location evidence="1">Cell projection</location>
        <location evidence="1">Cilium</location>
    </subcellularLocation>
</comment>
<evidence type="ECO:0000256" key="7">
    <source>
        <dbReference type="PROSITE-ProRule" id="PRU00221"/>
    </source>
</evidence>
<keyword evidence="6" id="KW-0966">Cell projection</keyword>
<dbReference type="InterPro" id="IPR011990">
    <property type="entry name" value="TPR-like_helical_dom_sf"/>
</dbReference>
<dbReference type="Pfam" id="PF23377">
    <property type="entry name" value="Beta-prop_IFT122_2nd"/>
    <property type="match status" value="1"/>
</dbReference>
<evidence type="ECO:0000259" key="8">
    <source>
        <dbReference type="Pfam" id="PF23377"/>
    </source>
</evidence>
<keyword evidence="13" id="KW-1185">Reference proteome</keyword>
<sequence length="1198" mass="137040">MRTQLLWHEDIPPPESPELTNTIWSIAFKPDGSEVVIAIGDRVFIYNASTGAQIHNLRAHEPGKPVYAVAYSRDSKRFASGGADNVVIIWTSKAEGVVKYQHGTSIQYLSFNPVNYQLASLSCTDFGIWARDQDKVLKFTIPSKGLCCAWNPDGTVLAIGLINGSVVLRDSQGNPKSEIIRNAPVWCLEWNPAKSENEAQLLIGCWDETLSLWDNDGKQIGVEKNLGFDPCSISFYSNGEFFVLSGSDKKISMWTKEMICLGAIINQKDWVWTVRIRPKANCIGFGTNDGKIAVYQAGFSIVHGLCEERYAYRELMTNVIIQHLVTEQKVKIKCRDLVKKISVYKERLAVQVTDRIIIYAVQSEDEQDLRYKTYKKINQKIDCSMLVLVYNHVVICCDNRIQLYNFNGEVDREWNLEASIKYIKVIGGMPGKEGMVVGLKNGLVLKIFIDNPFPIILMKHIFPIKCVDLSLYKQKLSIVDEKSNLIVFDLKKQEIIFKDTNAKTVTYNSEMEDLLAYSGNGVVSIRTESFPPSIQNLLGCVVGFKGSKIYALHHITINSIDVPQSVAMYKYLEQQSCEMAYKIACLGVTEQDWMSLAVECIQNHNFSLARKAFMRNKDIRFLELVNKIEIDRRSPGYNDMIMMGEVSAYQGKFTEAAALFVKGGDVMKAVDMYRELKQWDKAESYIKKLDKDGQRKLLMERAKDSENSEWEVSARLFINLGDYKKALTIIGQHNDHNWMIELCRQLSKVDNSDAIQYCANYFRQVGNHSYAKEAYLKLGDLKALLNLHVELEKWEDAFRVVKQNPELKSILYIPYAEWLISKDKFEEAKEAYKEANSLGQGLKLMEKLTTNAISEKRFKDAASFFWKLALEHLSLIKDCMTPTPEDAEHFSQYENLKTQSEIYYAYSKIHKYSELPFLLPTPNYEESIFYGCRFLLNSLPGKSPAGINKLYVYYSLGRLATKLGAYQTARVAYEKLQGLKVPPEWQEEIELSALSVKSKPAQDKEDLFTICYRCMNTNPSLTPNDSCNYCKHPIIRSFLSFQPLPLVEFEPHSSIPYKKVMQLLSSEIPYNVPKSKKPKGNEWHESLNVEAYDQDSDDIFVQKVMEWVELQAGQDDYQPVILDETCLGAIPPQEVFVFDITSKCPTLPKRYFRLMIPELDVIMCKACGHFFIQDEYDLVFLELDSCPFCLFKDKTEDE</sequence>
<dbReference type="PANTHER" id="PTHR12764">
    <property type="entry name" value="WD REPEAT DOMAIN-RELATED"/>
    <property type="match status" value="1"/>
</dbReference>
<dbReference type="InterPro" id="IPR056152">
    <property type="entry name" value="Beta-prop_IFT122_2nd"/>
</dbReference>
<name>A0A1R2BA43_9CILI</name>
<evidence type="ECO:0000259" key="11">
    <source>
        <dbReference type="Pfam" id="PF25295"/>
    </source>
</evidence>
<evidence type="ECO:0000256" key="1">
    <source>
        <dbReference type="ARBA" id="ARBA00004138"/>
    </source>
</evidence>
<dbReference type="InterPro" id="IPR015943">
    <property type="entry name" value="WD40/YVTN_repeat-like_dom_sf"/>
</dbReference>
<dbReference type="SUPFAM" id="SSF48452">
    <property type="entry name" value="TPR-like"/>
    <property type="match status" value="1"/>
</dbReference>
<feature type="repeat" description="WD" evidence="7">
    <location>
        <begin position="66"/>
        <end position="90"/>
    </location>
</feature>
<dbReference type="InterPro" id="IPR057411">
    <property type="entry name" value="TPR_IFT122"/>
</dbReference>
<accession>A0A1R2BA43</accession>
<evidence type="ECO:0000259" key="10">
    <source>
        <dbReference type="Pfam" id="PF25144"/>
    </source>
</evidence>
<evidence type="ECO:0000256" key="4">
    <source>
        <dbReference type="ARBA" id="ARBA00022737"/>
    </source>
</evidence>
<proteinExistence type="predicted"/>
<dbReference type="InterPro" id="IPR039857">
    <property type="entry name" value="Ift122/121"/>
</dbReference>
<keyword evidence="4" id="KW-0677">Repeat</keyword>
<dbReference type="AlphaFoldDB" id="A0A1R2BA43"/>
<dbReference type="Pfam" id="PF25295">
    <property type="entry name" value="TPR_IFT122"/>
    <property type="match status" value="1"/>
</dbReference>
<dbReference type="Gene3D" id="1.25.40.470">
    <property type="match status" value="1"/>
</dbReference>
<evidence type="ECO:0000256" key="3">
    <source>
        <dbReference type="ARBA" id="ARBA00022574"/>
    </source>
</evidence>
<organism evidence="12 13">
    <name type="scientific">Stentor coeruleus</name>
    <dbReference type="NCBI Taxonomy" id="5963"/>
    <lineage>
        <taxon>Eukaryota</taxon>
        <taxon>Sar</taxon>
        <taxon>Alveolata</taxon>
        <taxon>Ciliophora</taxon>
        <taxon>Postciliodesmatophora</taxon>
        <taxon>Heterotrichea</taxon>
        <taxon>Heterotrichida</taxon>
        <taxon>Stentoridae</taxon>
        <taxon>Stentor</taxon>
    </lineage>
</organism>
<feature type="domain" description="IFT122 first beta-propeller" evidence="9">
    <location>
        <begin position="199"/>
        <end position="296"/>
    </location>
</feature>
<gene>
    <name evidence="12" type="ORF">SteCoe_27662</name>
</gene>
<dbReference type="Proteomes" id="UP000187209">
    <property type="component" value="Unassembled WGS sequence"/>
</dbReference>
<feature type="domain" description="Intraflagellar transport protein 122 homolog TPR" evidence="11">
    <location>
        <begin position="564"/>
        <end position="950"/>
    </location>
</feature>
<dbReference type="InterPro" id="IPR056153">
    <property type="entry name" value="Beta-prop_IFT122_1st"/>
</dbReference>
<evidence type="ECO:0000256" key="5">
    <source>
        <dbReference type="ARBA" id="ARBA00023069"/>
    </source>
</evidence>
<comment type="caution">
    <text evidence="12">The sequence shown here is derived from an EMBL/GenBank/DDBJ whole genome shotgun (WGS) entry which is preliminary data.</text>
</comment>
<protein>
    <recommendedName>
        <fullName evidence="2">Intraflagellar transport protein 122 homolog</fullName>
    </recommendedName>
</protein>
<dbReference type="InterPro" id="IPR001680">
    <property type="entry name" value="WD40_rpt"/>
</dbReference>
<feature type="domain" description="IFT122 first beta-propeller" evidence="9">
    <location>
        <begin position="22"/>
        <end position="194"/>
    </location>
</feature>
<dbReference type="GO" id="GO:1905515">
    <property type="term" value="P:non-motile cilium assembly"/>
    <property type="evidence" value="ECO:0007669"/>
    <property type="project" value="TreeGrafter"/>
</dbReference>
<dbReference type="InterPro" id="IPR056838">
    <property type="entry name" value="Zn_ribbon_IFT122"/>
</dbReference>
<evidence type="ECO:0000256" key="2">
    <source>
        <dbReference type="ARBA" id="ARBA00019442"/>
    </source>
</evidence>
<evidence type="ECO:0000259" key="9">
    <source>
        <dbReference type="Pfam" id="PF23381"/>
    </source>
</evidence>
<reference evidence="12 13" key="1">
    <citation type="submission" date="2016-11" db="EMBL/GenBank/DDBJ databases">
        <title>The macronuclear genome of Stentor coeruleus: a giant cell with tiny introns.</title>
        <authorList>
            <person name="Slabodnick M."/>
            <person name="Ruby J.G."/>
            <person name="Reiff S.B."/>
            <person name="Swart E.C."/>
            <person name="Gosai S."/>
            <person name="Prabakaran S."/>
            <person name="Witkowska E."/>
            <person name="Larue G.E."/>
            <person name="Fisher S."/>
            <person name="Freeman R.M."/>
            <person name="Gunawardena J."/>
            <person name="Chu W."/>
            <person name="Stover N.A."/>
            <person name="Gregory B.D."/>
            <person name="Nowacki M."/>
            <person name="Derisi J."/>
            <person name="Roy S.W."/>
            <person name="Marshall W.F."/>
            <person name="Sood P."/>
        </authorList>
    </citation>
    <scope>NUCLEOTIDE SEQUENCE [LARGE SCALE GENOMIC DNA]</scope>
    <source>
        <strain evidence="12">WM001</strain>
    </source>
</reference>
<feature type="domain" description="IFT122 zinc ribbon" evidence="10">
    <location>
        <begin position="1005"/>
        <end position="1047"/>
    </location>
</feature>
<dbReference type="InterPro" id="IPR036322">
    <property type="entry name" value="WD40_repeat_dom_sf"/>
</dbReference>
<dbReference type="PROSITE" id="PS50082">
    <property type="entry name" value="WD_REPEATS_2"/>
    <property type="match status" value="1"/>
</dbReference>
<dbReference type="PANTHER" id="PTHR12764:SF4">
    <property type="entry name" value="INTRAFLAGELLAR TRANSPORT PROTEIN 122 HOMOLOG"/>
    <property type="match status" value="1"/>
</dbReference>
<dbReference type="GO" id="GO:0035721">
    <property type="term" value="P:intraciliary retrograde transport"/>
    <property type="evidence" value="ECO:0007669"/>
    <property type="project" value="TreeGrafter"/>
</dbReference>
<dbReference type="Pfam" id="PF25144">
    <property type="entry name" value="Zn_ribbon_IFT122"/>
    <property type="match status" value="1"/>
</dbReference>
<keyword evidence="3 7" id="KW-0853">WD repeat</keyword>
<dbReference type="OrthoDB" id="10255582at2759"/>
<keyword evidence="5" id="KW-0969">Cilium</keyword>
<dbReference type="GO" id="GO:0097730">
    <property type="term" value="C:non-motile cilium"/>
    <property type="evidence" value="ECO:0007669"/>
    <property type="project" value="TreeGrafter"/>
</dbReference>